<proteinExistence type="predicted"/>
<protein>
    <recommendedName>
        <fullName evidence="3">Helix-turn-helix domain-containing protein</fullName>
    </recommendedName>
</protein>
<sequence length="83" mass="9081">MADHDDGLSEETKAIYRAARQALASGGGRTCSDERIAEATGYDINLVRDRLVFLGSDYIDIKPREDGRVDVLGISTEPPQNID</sequence>
<evidence type="ECO:0000313" key="1">
    <source>
        <dbReference type="EMBL" id="SDN47524.1"/>
    </source>
</evidence>
<evidence type="ECO:0000313" key="2">
    <source>
        <dbReference type="Proteomes" id="UP000198680"/>
    </source>
</evidence>
<dbReference type="Proteomes" id="UP000198680">
    <property type="component" value="Unassembled WGS sequence"/>
</dbReference>
<gene>
    <name evidence="1" type="ORF">SAMN05660642_04910</name>
</gene>
<dbReference type="EMBL" id="FNHE01000024">
    <property type="protein sequence ID" value="SDN47524.1"/>
    <property type="molecule type" value="Genomic_DNA"/>
</dbReference>
<dbReference type="OrthoDB" id="9896452at2"/>
<dbReference type="AlphaFoldDB" id="A0A1H0BPG3"/>
<name>A0A1H0BPG3_9ACTN</name>
<reference evidence="2" key="1">
    <citation type="submission" date="2016-10" db="EMBL/GenBank/DDBJ databases">
        <authorList>
            <person name="Varghese N."/>
            <person name="Submissions S."/>
        </authorList>
    </citation>
    <scope>NUCLEOTIDE SEQUENCE [LARGE SCALE GENOMIC DNA]</scope>
    <source>
        <strain evidence="2">DSM 45419</strain>
    </source>
</reference>
<evidence type="ECO:0008006" key="3">
    <source>
        <dbReference type="Google" id="ProtNLM"/>
    </source>
</evidence>
<dbReference type="RefSeq" id="WP_139177290.1">
    <property type="nucleotide sequence ID" value="NZ_FNHE01000024.1"/>
</dbReference>
<organism evidence="1 2">
    <name type="scientific">Geodermatophilus siccatus</name>
    <dbReference type="NCBI Taxonomy" id="1137991"/>
    <lineage>
        <taxon>Bacteria</taxon>
        <taxon>Bacillati</taxon>
        <taxon>Actinomycetota</taxon>
        <taxon>Actinomycetes</taxon>
        <taxon>Geodermatophilales</taxon>
        <taxon>Geodermatophilaceae</taxon>
        <taxon>Geodermatophilus</taxon>
    </lineage>
</organism>
<keyword evidence="2" id="KW-1185">Reference proteome</keyword>
<accession>A0A1H0BPG3</accession>